<dbReference type="HAMAP" id="MF_01428">
    <property type="entry name" value="Glu_Q_tRNA_synth"/>
    <property type="match status" value="1"/>
</dbReference>
<dbReference type="Pfam" id="PF00749">
    <property type="entry name" value="tRNA-synt_1c"/>
    <property type="match status" value="2"/>
</dbReference>
<evidence type="ECO:0000313" key="10">
    <source>
        <dbReference type="EMBL" id="MFC0269181.1"/>
    </source>
</evidence>
<comment type="similarity">
    <text evidence="7">Belongs to the class-I aminoacyl-tRNA synthetase family. GluQ subfamily.</text>
</comment>
<dbReference type="InterPro" id="IPR022380">
    <property type="entry name" value="Glu-Q_tRNA(Asp)_Synthase"/>
</dbReference>
<feature type="binding site" evidence="7">
    <location>
        <position position="109"/>
    </location>
    <ligand>
        <name>Zn(2+)</name>
        <dbReference type="ChEBI" id="CHEBI:29105"/>
    </ligand>
</feature>
<dbReference type="PANTHER" id="PTHR43311">
    <property type="entry name" value="GLUTAMATE--TRNA LIGASE"/>
    <property type="match status" value="1"/>
</dbReference>
<protein>
    <recommendedName>
        <fullName evidence="7">Glutamyl-Q tRNA(Asp) synthetase</fullName>
        <shortName evidence="7">Glu-Q-RSs</shortName>
        <ecNumber evidence="7">6.1.1.-</ecNumber>
    </recommendedName>
</protein>
<evidence type="ECO:0000256" key="8">
    <source>
        <dbReference type="RuleBase" id="RU363037"/>
    </source>
</evidence>
<dbReference type="PRINTS" id="PR00987">
    <property type="entry name" value="TRNASYNTHGLU"/>
</dbReference>
<feature type="binding site" evidence="7">
    <location>
        <position position="197"/>
    </location>
    <ligand>
        <name>L-glutamate</name>
        <dbReference type="ChEBI" id="CHEBI:29985"/>
    </ligand>
</feature>
<dbReference type="EMBL" id="JBHLVX010000052">
    <property type="protein sequence ID" value="MFC0269181.1"/>
    <property type="molecule type" value="Genomic_DNA"/>
</dbReference>
<evidence type="ECO:0000256" key="6">
    <source>
        <dbReference type="ARBA" id="ARBA00023146"/>
    </source>
</evidence>
<dbReference type="SUPFAM" id="SSF52374">
    <property type="entry name" value="Nucleotidylyl transferase"/>
    <property type="match status" value="1"/>
</dbReference>
<keyword evidence="6 7" id="KW-0030">Aminoacyl-tRNA synthetase</keyword>
<feature type="binding site" evidence="7">
    <location>
        <position position="120"/>
    </location>
    <ligand>
        <name>Zn(2+)</name>
        <dbReference type="ChEBI" id="CHEBI:29105"/>
    </ligand>
</feature>
<keyword evidence="5 7" id="KW-0067">ATP-binding</keyword>
<evidence type="ECO:0000256" key="7">
    <source>
        <dbReference type="HAMAP-Rule" id="MF_01428"/>
    </source>
</evidence>
<keyword evidence="2 7" id="KW-0479">Metal-binding</keyword>
<feature type="domain" description="Glutamyl/glutaminyl-tRNA synthetase class Ib catalytic" evidence="9">
    <location>
        <begin position="130"/>
        <end position="246"/>
    </location>
</feature>
<dbReference type="InterPro" id="IPR049940">
    <property type="entry name" value="GluQ/Sye"/>
</dbReference>
<dbReference type="NCBIfam" id="NF004314">
    <property type="entry name" value="PRK05710.1-3"/>
    <property type="match status" value="1"/>
</dbReference>
<feature type="binding site" evidence="7">
    <location>
        <position position="124"/>
    </location>
    <ligand>
        <name>Zn(2+)</name>
        <dbReference type="ChEBI" id="CHEBI:29105"/>
    </ligand>
</feature>
<comment type="caution">
    <text evidence="10">The sequence shown here is derived from an EMBL/GenBank/DDBJ whole genome shotgun (WGS) entry which is preliminary data.</text>
</comment>
<evidence type="ECO:0000256" key="4">
    <source>
        <dbReference type="ARBA" id="ARBA00022833"/>
    </source>
</evidence>
<evidence type="ECO:0000259" key="9">
    <source>
        <dbReference type="Pfam" id="PF00749"/>
    </source>
</evidence>
<dbReference type="RefSeq" id="WP_019952572.1">
    <property type="nucleotide sequence ID" value="NZ_JBHLVX010000052.1"/>
</dbReference>
<proteinExistence type="inferred from homology"/>
<feature type="binding site" evidence="7">
    <location>
        <position position="238"/>
    </location>
    <ligand>
        <name>ATP</name>
        <dbReference type="ChEBI" id="CHEBI:30616"/>
    </ligand>
</feature>
<feature type="short sequence motif" description="'HIGH' region" evidence="7">
    <location>
        <begin position="18"/>
        <end position="28"/>
    </location>
</feature>
<keyword evidence="3 7" id="KW-0547">Nucleotide-binding</keyword>
<evidence type="ECO:0000256" key="5">
    <source>
        <dbReference type="ARBA" id="ARBA00022840"/>
    </source>
</evidence>
<feature type="binding site" evidence="7">
    <location>
        <begin position="15"/>
        <end position="19"/>
    </location>
    <ligand>
        <name>L-glutamate</name>
        <dbReference type="ChEBI" id="CHEBI:29985"/>
    </ligand>
</feature>
<name>A0ABV6G6Z3_9GAMM</name>
<sequence length="300" mass="32954">MPAVMTPTGPAVVGRFAPTPSGPLHFGSLLAALASWLDARARDGRWLLRIEDIDPPRCPAGTDATIIAQLATFGLEHDGEIRYQSRCEGRYRDTLTRLADAGLAYPCSCSRRQWRDYRVYPGWCRSGVSEPGRDCAWRLRTDCGDDIVSWHDRRLGLQHWSLATLGDVILRRRDGLWAYQLAVVADDFEQGITDVVRGADLLDNTAWQILLQRSLGWPTPHYLHLPLAVADNGQKLSKQNLATALPTDDTAARALLFEALTLLAQPALSAATPIREQLDAALAGWRPDALPAGPLSHHGG</sequence>
<comment type="cofactor">
    <cofactor evidence="7">
        <name>Zn(2+)</name>
        <dbReference type="ChEBI" id="CHEBI:29105"/>
    </cofactor>
    <text evidence="7">Binds 1 zinc ion per subunit.</text>
</comment>
<dbReference type="InterPro" id="IPR000924">
    <property type="entry name" value="Glu/Gln-tRNA-synth"/>
</dbReference>
<dbReference type="InterPro" id="IPR014729">
    <property type="entry name" value="Rossmann-like_a/b/a_fold"/>
</dbReference>
<dbReference type="NCBIfam" id="TIGR03838">
    <property type="entry name" value="queuosine_YadB"/>
    <property type="match status" value="1"/>
</dbReference>
<evidence type="ECO:0000256" key="3">
    <source>
        <dbReference type="ARBA" id="ARBA00022741"/>
    </source>
</evidence>
<keyword evidence="4 7" id="KW-0862">Zinc</keyword>
<reference evidence="10 11" key="1">
    <citation type="submission" date="2024-09" db="EMBL/GenBank/DDBJ databases">
        <authorList>
            <person name="Sun Q."/>
            <person name="Mori K."/>
        </authorList>
    </citation>
    <scope>NUCLEOTIDE SEQUENCE [LARGE SCALE GENOMIC DNA]</scope>
    <source>
        <strain evidence="10 11">CCM 7415</strain>
    </source>
</reference>
<dbReference type="Proteomes" id="UP001589814">
    <property type="component" value="Unassembled WGS sequence"/>
</dbReference>
<accession>A0ABV6G6Z3</accession>
<evidence type="ECO:0000256" key="2">
    <source>
        <dbReference type="ARBA" id="ARBA00022723"/>
    </source>
</evidence>
<dbReference type="InterPro" id="IPR020058">
    <property type="entry name" value="Glu/Gln-tRNA-synth_Ib_cat-dom"/>
</dbReference>
<dbReference type="PANTHER" id="PTHR43311:SF1">
    <property type="entry name" value="GLUTAMYL-Q TRNA(ASP) SYNTHETASE"/>
    <property type="match status" value="1"/>
</dbReference>
<keyword evidence="8" id="KW-0648">Protein biosynthesis</keyword>
<feature type="binding site" evidence="7">
    <location>
        <position position="179"/>
    </location>
    <ligand>
        <name>L-glutamate</name>
        <dbReference type="ChEBI" id="CHEBI:29985"/>
    </ligand>
</feature>
<dbReference type="Gene3D" id="3.40.50.620">
    <property type="entry name" value="HUPs"/>
    <property type="match status" value="1"/>
</dbReference>
<evidence type="ECO:0000313" key="11">
    <source>
        <dbReference type="Proteomes" id="UP001589814"/>
    </source>
</evidence>
<gene>
    <name evidence="10" type="primary">gluQRS</name>
    <name evidence="7" type="synonym">gluQ</name>
    <name evidence="10" type="ORF">ACFFHW_14505</name>
</gene>
<comment type="function">
    <text evidence="7">Catalyzes the tRNA-independent activation of glutamate in presence of ATP and the subsequent transfer of glutamate onto a tRNA(Asp). Glutamate is transferred on the 2-amino-5-(4,5-dihydroxy-2-cyclopenten-1-yl) moiety of the queuosine in the wobble position of the QUC anticodon.</text>
</comment>
<feature type="binding site" evidence="7">
    <location>
        <position position="107"/>
    </location>
    <ligand>
        <name>Zn(2+)</name>
        <dbReference type="ChEBI" id="CHEBI:29105"/>
    </ligand>
</feature>
<feature type="binding site" evidence="7">
    <location>
        <position position="51"/>
    </location>
    <ligand>
        <name>L-glutamate</name>
        <dbReference type="ChEBI" id="CHEBI:29985"/>
    </ligand>
</feature>
<feature type="short sequence motif" description="'KMSKS' region" evidence="7">
    <location>
        <begin position="235"/>
        <end position="239"/>
    </location>
</feature>
<keyword evidence="1 7" id="KW-0436">Ligase</keyword>
<organism evidence="10 11">
    <name type="scientific">Kushneria aurantia</name>
    <dbReference type="NCBI Taxonomy" id="504092"/>
    <lineage>
        <taxon>Bacteria</taxon>
        <taxon>Pseudomonadati</taxon>
        <taxon>Pseudomonadota</taxon>
        <taxon>Gammaproteobacteria</taxon>
        <taxon>Oceanospirillales</taxon>
        <taxon>Halomonadaceae</taxon>
        <taxon>Kushneria</taxon>
    </lineage>
</organism>
<feature type="domain" description="Glutamyl/glutaminyl-tRNA synthetase class Ib catalytic" evidence="9">
    <location>
        <begin position="12"/>
        <end position="118"/>
    </location>
</feature>
<keyword evidence="11" id="KW-1185">Reference proteome</keyword>
<evidence type="ECO:0000256" key="1">
    <source>
        <dbReference type="ARBA" id="ARBA00022598"/>
    </source>
</evidence>
<dbReference type="EC" id="6.1.1.-" evidence="7"/>